<proteinExistence type="predicted"/>
<dbReference type="AlphaFoldDB" id="A0A4U1JJM6"/>
<accession>A0A4U1JJM6</accession>
<evidence type="ECO:0000313" key="1">
    <source>
        <dbReference type="EMBL" id="TKD12929.1"/>
    </source>
</evidence>
<gene>
    <name evidence="1" type="ORF">FBT96_20120</name>
</gene>
<reference evidence="1 2" key="1">
    <citation type="submission" date="2019-04" db="EMBL/GenBank/DDBJ databases">
        <title>Draft Whole-Genome sequence of the purple photosynthetic bacterium Rhodobacter capsulatus SP108 with an indigenous class A beta-lactamase.</title>
        <authorList>
            <person name="Robertson S."/>
            <person name="Meyer T.E."/>
            <person name="Kyndt J.A."/>
        </authorList>
    </citation>
    <scope>NUCLEOTIDE SEQUENCE [LARGE SCALE GENOMIC DNA]</scope>
    <source>
        <strain evidence="1 2">SP108</strain>
    </source>
</reference>
<protein>
    <submittedName>
        <fullName evidence="1">Uncharacterized protein</fullName>
    </submittedName>
</protein>
<dbReference type="Proteomes" id="UP000310597">
    <property type="component" value="Unassembled WGS sequence"/>
</dbReference>
<organism evidence="1 2">
    <name type="scientific">Rhodobacter capsulatus</name>
    <name type="common">Rhodopseudomonas capsulata</name>
    <dbReference type="NCBI Taxonomy" id="1061"/>
    <lineage>
        <taxon>Bacteria</taxon>
        <taxon>Pseudomonadati</taxon>
        <taxon>Pseudomonadota</taxon>
        <taxon>Alphaproteobacteria</taxon>
        <taxon>Rhodobacterales</taxon>
        <taxon>Rhodobacter group</taxon>
        <taxon>Rhodobacter</taxon>
    </lineage>
</organism>
<sequence>MKDHPQSPPPANTINPSTLWRRSIENLREARRQAPIMMDFEGRDGRTRDAAAEAYVTAAEALVIDLGTLLELGQLEAVEECMTLGGSWRIPA</sequence>
<dbReference type="RefSeq" id="WP_023912501.1">
    <property type="nucleotide sequence ID" value="NZ_SWJZ01000153.1"/>
</dbReference>
<name>A0A4U1JJM6_RHOCA</name>
<evidence type="ECO:0000313" key="2">
    <source>
        <dbReference type="Proteomes" id="UP000310597"/>
    </source>
</evidence>
<dbReference type="EMBL" id="SWJZ01000153">
    <property type="protein sequence ID" value="TKD12929.1"/>
    <property type="molecule type" value="Genomic_DNA"/>
</dbReference>
<dbReference type="OrthoDB" id="9963501at2"/>
<comment type="caution">
    <text evidence="1">The sequence shown here is derived from an EMBL/GenBank/DDBJ whole genome shotgun (WGS) entry which is preliminary data.</text>
</comment>